<keyword evidence="4 5" id="KW-0472">Membrane</keyword>
<evidence type="ECO:0000313" key="8">
    <source>
        <dbReference type="Proteomes" id="UP000053424"/>
    </source>
</evidence>
<evidence type="ECO:0000256" key="2">
    <source>
        <dbReference type="ARBA" id="ARBA00022692"/>
    </source>
</evidence>
<evidence type="ECO:0000256" key="1">
    <source>
        <dbReference type="ARBA" id="ARBA00004141"/>
    </source>
</evidence>
<dbReference type="OrthoDB" id="306876at2759"/>
<proteinExistence type="predicted"/>
<reference evidence="8" key="2">
    <citation type="submission" date="2015-01" db="EMBL/GenBank/DDBJ databases">
        <title>Evolutionary Origins and Diversification of the Mycorrhizal Mutualists.</title>
        <authorList>
            <consortium name="DOE Joint Genome Institute"/>
            <consortium name="Mycorrhizal Genomics Consortium"/>
            <person name="Kohler A."/>
            <person name="Kuo A."/>
            <person name="Nagy L.G."/>
            <person name="Floudas D."/>
            <person name="Copeland A."/>
            <person name="Barry K.W."/>
            <person name="Cichocki N."/>
            <person name="Veneault-Fourrey C."/>
            <person name="LaButti K."/>
            <person name="Lindquist E.A."/>
            <person name="Lipzen A."/>
            <person name="Lundell T."/>
            <person name="Morin E."/>
            <person name="Murat C."/>
            <person name="Riley R."/>
            <person name="Ohm R."/>
            <person name="Sun H."/>
            <person name="Tunlid A."/>
            <person name="Henrissat B."/>
            <person name="Grigoriev I.V."/>
            <person name="Hibbett D.S."/>
            <person name="Martin F."/>
        </authorList>
    </citation>
    <scope>NUCLEOTIDE SEQUENCE [LARGE SCALE GENOMIC DNA]</scope>
    <source>
        <strain evidence="8">h7</strain>
    </source>
</reference>
<name>A0A0C3C608_HEBCY</name>
<evidence type="ECO:0000256" key="3">
    <source>
        <dbReference type="ARBA" id="ARBA00022989"/>
    </source>
</evidence>
<evidence type="ECO:0000256" key="5">
    <source>
        <dbReference type="SAM" id="Phobius"/>
    </source>
</evidence>
<dbReference type="PANTHER" id="PTHR22911:SF6">
    <property type="entry name" value="SOLUTE CARRIER FAMILY 35 MEMBER G1"/>
    <property type="match status" value="1"/>
</dbReference>
<dbReference type="InterPro" id="IPR037185">
    <property type="entry name" value="EmrE-like"/>
</dbReference>
<feature type="transmembrane region" description="Helical" evidence="5">
    <location>
        <begin position="90"/>
        <end position="111"/>
    </location>
</feature>
<dbReference type="STRING" id="686832.A0A0C3C608"/>
<feature type="transmembrane region" description="Helical" evidence="5">
    <location>
        <begin position="60"/>
        <end position="78"/>
    </location>
</feature>
<dbReference type="SUPFAM" id="SSF103481">
    <property type="entry name" value="Multidrug resistance efflux transporter EmrE"/>
    <property type="match status" value="2"/>
</dbReference>
<feature type="transmembrane region" description="Helical" evidence="5">
    <location>
        <begin position="320"/>
        <end position="337"/>
    </location>
</feature>
<organism evidence="7 8">
    <name type="scientific">Hebeloma cylindrosporum</name>
    <dbReference type="NCBI Taxonomy" id="76867"/>
    <lineage>
        <taxon>Eukaryota</taxon>
        <taxon>Fungi</taxon>
        <taxon>Dikarya</taxon>
        <taxon>Basidiomycota</taxon>
        <taxon>Agaricomycotina</taxon>
        <taxon>Agaricomycetes</taxon>
        <taxon>Agaricomycetidae</taxon>
        <taxon>Agaricales</taxon>
        <taxon>Agaricineae</taxon>
        <taxon>Hymenogastraceae</taxon>
        <taxon>Hebeloma</taxon>
    </lineage>
</organism>
<feature type="transmembrane region" description="Helical" evidence="5">
    <location>
        <begin position="225"/>
        <end position="245"/>
    </location>
</feature>
<gene>
    <name evidence="7" type="ORF">M413DRAFT_378817</name>
</gene>
<dbReference type="InterPro" id="IPR000620">
    <property type="entry name" value="EamA_dom"/>
</dbReference>
<reference evidence="7 8" key="1">
    <citation type="submission" date="2014-04" db="EMBL/GenBank/DDBJ databases">
        <authorList>
            <consortium name="DOE Joint Genome Institute"/>
            <person name="Kuo A."/>
            <person name="Gay G."/>
            <person name="Dore J."/>
            <person name="Kohler A."/>
            <person name="Nagy L.G."/>
            <person name="Floudas D."/>
            <person name="Copeland A."/>
            <person name="Barry K.W."/>
            <person name="Cichocki N."/>
            <person name="Veneault-Fourrey C."/>
            <person name="LaButti K."/>
            <person name="Lindquist E.A."/>
            <person name="Lipzen A."/>
            <person name="Lundell T."/>
            <person name="Morin E."/>
            <person name="Murat C."/>
            <person name="Sun H."/>
            <person name="Tunlid A."/>
            <person name="Henrissat B."/>
            <person name="Grigoriev I.V."/>
            <person name="Hibbett D.S."/>
            <person name="Martin F."/>
            <person name="Nordberg H.P."/>
            <person name="Cantor M.N."/>
            <person name="Hua S.X."/>
        </authorList>
    </citation>
    <scope>NUCLEOTIDE SEQUENCE [LARGE SCALE GENOMIC DNA]</scope>
    <source>
        <strain evidence="8">h7</strain>
    </source>
</reference>
<dbReference type="Pfam" id="PF00892">
    <property type="entry name" value="EamA"/>
    <property type="match status" value="2"/>
</dbReference>
<sequence>MASMNAYPAATMESTGFGFPRSCNVPNVDELEPLLPQHRWTGPDVKLLNDVRELAQRNTGLLFIVAGEAFFAIADAIVQTLQKVDPPLTTLQLMVIRMTIIYIGCMIYMFVAKIPNPLIGPKGVRILLLLRGIGGSIGLFGLYYSLRYLSLSDAVVLTFFVPTCTAISGAVFLGESFKLREAMAGFVSFAGVVLIARPPALFGDLGSTSDTTPSDADKAAAANRMKAVVVSLIGVLGNTLAYTLIRAIGKRAHAMHAMVSFSSIGMLLASAGIIITKTEIVIPTQSKRLVLLAMIGIFSFVAQILFTMGLQRETASRGTLALYSKIVFATILQWILFHTTPPCLSVVGTLMIVVSALYVVLTKEKPKPTLDQPVQHLTSREEVLEQGLAPSSNRA</sequence>
<comment type="subcellular location">
    <subcellularLocation>
        <location evidence="1">Membrane</location>
        <topology evidence="1">Multi-pass membrane protein</topology>
    </subcellularLocation>
</comment>
<evidence type="ECO:0000259" key="6">
    <source>
        <dbReference type="Pfam" id="PF00892"/>
    </source>
</evidence>
<keyword evidence="2 5" id="KW-0812">Transmembrane</keyword>
<evidence type="ECO:0000256" key="4">
    <source>
        <dbReference type="ARBA" id="ARBA00023136"/>
    </source>
</evidence>
<keyword evidence="8" id="KW-1185">Reference proteome</keyword>
<feature type="transmembrane region" description="Helical" evidence="5">
    <location>
        <begin position="288"/>
        <end position="308"/>
    </location>
</feature>
<dbReference type="GO" id="GO:0016020">
    <property type="term" value="C:membrane"/>
    <property type="evidence" value="ECO:0007669"/>
    <property type="project" value="UniProtKB-SubCell"/>
</dbReference>
<dbReference type="HOGENOM" id="CLU_032828_4_1_1"/>
<feature type="domain" description="EamA" evidence="6">
    <location>
        <begin position="59"/>
        <end position="196"/>
    </location>
</feature>
<feature type="transmembrane region" description="Helical" evidence="5">
    <location>
        <begin position="123"/>
        <end position="144"/>
    </location>
</feature>
<evidence type="ECO:0000313" key="7">
    <source>
        <dbReference type="EMBL" id="KIM44305.1"/>
    </source>
</evidence>
<feature type="transmembrane region" description="Helical" evidence="5">
    <location>
        <begin position="156"/>
        <end position="174"/>
    </location>
</feature>
<feature type="transmembrane region" description="Helical" evidence="5">
    <location>
        <begin position="257"/>
        <end position="276"/>
    </location>
</feature>
<accession>A0A0C3C608</accession>
<feature type="transmembrane region" description="Helical" evidence="5">
    <location>
        <begin position="343"/>
        <end position="361"/>
    </location>
</feature>
<protein>
    <recommendedName>
        <fullName evidence="6">EamA domain-containing protein</fullName>
    </recommendedName>
</protein>
<keyword evidence="3 5" id="KW-1133">Transmembrane helix</keyword>
<feature type="domain" description="EamA" evidence="6">
    <location>
        <begin position="233"/>
        <end position="360"/>
    </location>
</feature>
<dbReference type="EMBL" id="KN831774">
    <property type="protein sequence ID" value="KIM44305.1"/>
    <property type="molecule type" value="Genomic_DNA"/>
</dbReference>
<dbReference type="PANTHER" id="PTHR22911">
    <property type="entry name" value="ACYL-MALONYL CONDENSING ENZYME-RELATED"/>
    <property type="match status" value="1"/>
</dbReference>
<dbReference type="AlphaFoldDB" id="A0A0C3C608"/>
<dbReference type="Proteomes" id="UP000053424">
    <property type="component" value="Unassembled WGS sequence"/>
</dbReference>